<evidence type="ECO:0000313" key="1">
    <source>
        <dbReference type="EMBL" id="KAK7238372.1"/>
    </source>
</evidence>
<proteinExistence type="predicted"/>
<accession>A0ABR1FTI7</accession>
<gene>
    <name evidence="1" type="ORF">SO694_00023240</name>
</gene>
<sequence>MSSSGEADNFRRSLVQTVWAVASATAFGLILWYARGRDSAIAFFSGYLVEQSLSVDNLFVFIMLFEYFRVPPAFQQRVLSWGIVGAILMRGVMIVAGVAAVKRFRWTSLLFAGILLLSSVKLLMEGDEDEDVGDNLVMRLSRKLVGATTEYDGDRFFTVVDGAKRATPLLLCLVCVELSDVVFAVDSIPAVLGISTDPFVVYSSNVFAIAGLRALYALVAKAVDSMVYLKPAVCAVLVFISVKMILEYFHYAIGTGASLCVVVCLLALGAAASLLASKRKKHKTEDHAPNYDAGDFAPASPLRQREPFAYSAQDDLSRVLV</sequence>
<name>A0ABR1FTI7_AURAN</name>
<dbReference type="Pfam" id="PF03741">
    <property type="entry name" value="TerC"/>
    <property type="match status" value="1"/>
</dbReference>
<dbReference type="PANTHER" id="PTHR30238:SF0">
    <property type="entry name" value="THYLAKOID MEMBRANE PROTEIN TERC, CHLOROPLASTIC"/>
    <property type="match status" value="1"/>
</dbReference>
<dbReference type="InterPro" id="IPR005496">
    <property type="entry name" value="Integral_membrane_TerC"/>
</dbReference>
<dbReference type="Proteomes" id="UP001363151">
    <property type="component" value="Unassembled WGS sequence"/>
</dbReference>
<dbReference type="NCBIfam" id="TIGR03718">
    <property type="entry name" value="R_switched_Alx"/>
    <property type="match status" value="1"/>
</dbReference>
<dbReference type="GO" id="GO:0016020">
    <property type="term" value="C:membrane"/>
    <property type="evidence" value="ECO:0007669"/>
    <property type="project" value="UniProtKB-SubCell"/>
</dbReference>
<reference evidence="1 2" key="1">
    <citation type="submission" date="2024-03" db="EMBL/GenBank/DDBJ databases">
        <title>Aureococcus anophagefferens CCMP1851 and Kratosvirus quantuckense: Draft genome of a second virus-susceptible host strain in the model system.</title>
        <authorList>
            <person name="Chase E."/>
            <person name="Truchon A.R."/>
            <person name="Schepens W."/>
            <person name="Wilhelm S.W."/>
        </authorList>
    </citation>
    <scope>NUCLEOTIDE SEQUENCE [LARGE SCALE GENOMIC DNA]</scope>
    <source>
        <strain evidence="1 2">CCMP1851</strain>
    </source>
</reference>
<protein>
    <submittedName>
        <fullName evidence="1">Integral membrane protein TerC</fullName>
    </submittedName>
</protein>
<evidence type="ECO:0000313" key="2">
    <source>
        <dbReference type="Proteomes" id="UP001363151"/>
    </source>
</evidence>
<dbReference type="KEGG" id="aaf:AURANDRAFT_37330"/>
<organism evidence="1 2">
    <name type="scientific">Aureococcus anophagefferens</name>
    <name type="common">Harmful bloom alga</name>
    <dbReference type="NCBI Taxonomy" id="44056"/>
    <lineage>
        <taxon>Eukaryota</taxon>
        <taxon>Sar</taxon>
        <taxon>Stramenopiles</taxon>
        <taxon>Ochrophyta</taxon>
        <taxon>Pelagophyceae</taxon>
        <taxon>Pelagomonadales</taxon>
        <taxon>Pelagomonadaceae</taxon>
        <taxon>Aureococcus</taxon>
    </lineage>
</organism>
<dbReference type="InterPro" id="IPR022369">
    <property type="entry name" value="Integral_membrane_TerC_rswitch"/>
</dbReference>
<keyword evidence="2" id="KW-1185">Reference proteome</keyword>
<dbReference type="EMBL" id="JBBJCI010000230">
    <property type="protein sequence ID" value="KAK7238372.1"/>
    <property type="molecule type" value="Genomic_DNA"/>
</dbReference>
<comment type="caution">
    <text evidence="1">The sequence shown here is derived from an EMBL/GenBank/DDBJ whole genome shotgun (WGS) entry which is preliminary data.</text>
</comment>
<dbReference type="PANTHER" id="PTHR30238">
    <property type="entry name" value="MEMBRANE BOUND PREDICTED REDOX MODULATOR"/>
    <property type="match status" value="1"/>
</dbReference>